<dbReference type="AlphaFoldDB" id="A0A4R3IWM2"/>
<sequence length="200" mass="22120">MSDGLIVAICGDSGAGKSTTTGLLREEGFAPYSLSAFLRDEAEAAIDTPTREQVQLHGKNQQLKHGNHYYADVLIQKTDLMEQRKAVIDGLRNLDELNHLRKTAQEKGLKLVLLALVLDTESRFQRVRGRARAGDPAELERFRKDDMRSNGADGNFQNNAELIASADVRIENNGDLDTLRSNLRAALEQAGAMDERQDSV</sequence>
<gene>
    <name evidence="1" type="ORF">EDD52_12823</name>
</gene>
<keyword evidence="1" id="KW-0418">Kinase</keyword>
<dbReference type="SUPFAM" id="SSF52540">
    <property type="entry name" value="P-loop containing nucleoside triphosphate hydrolases"/>
    <property type="match status" value="1"/>
</dbReference>
<keyword evidence="2" id="KW-1185">Reference proteome</keyword>
<dbReference type="GO" id="GO:0016301">
    <property type="term" value="F:kinase activity"/>
    <property type="evidence" value="ECO:0007669"/>
    <property type="project" value="UniProtKB-KW"/>
</dbReference>
<comment type="caution">
    <text evidence="1">The sequence shown here is derived from an EMBL/GenBank/DDBJ whole genome shotgun (WGS) entry which is preliminary data.</text>
</comment>
<dbReference type="Proteomes" id="UP000295696">
    <property type="component" value="Unassembled WGS sequence"/>
</dbReference>
<dbReference type="Pfam" id="PF13238">
    <property type="entry name" value="AAA_18"/>
    <property type="match status" value="1"/>
</dbReference>
<evidence type="ECO:0000313" key="1">
    <source>
        <dbReference type="EMBL" id="TCS56533.1"/>
    </source>
</evidence>
<organism evidence="1 2">
    <name type="scientific">Primorskyibacter sedentarius</name>
    <dbReference type="NCBI Taxonomy" id="745311"/>
    <lineage>
        <taxon>Bacteria</taxon>
        <taxon>Pseudomonadati</taxon>
        <taxon>Pseudomonadota</taxon>
        <taxon>Alphaproteobacteria</taxon>
        <taxon>Rhodobacterales</taxon>
        <taxon>Roseobacteraceae</taxon>
        <taxon>Primorskyibacter</taxon>
    </lineage>
</organism>
<reference evidence="1 2" key="1">
    <citation type="submission" date="2019-03" db="EMBL/GenBank/DDBJ databases">
        <title>Genomic Encyclopedia of Type Strains, Phase IV (KMG-IV): sequencing the most valuable type-strain genomes for metagenomic binning, comparative biology and taxonomic classification.</title>
        <authorList>
            <person name="Goeker M."/>
        </authorList>
    </citation>
    <scope>NUCLEOTIDE SEQUENCE [LARGE SCALE GENOMIC DNA]</scope>
    <source>
        <strain evidence="1 2">DSM 104836</strain>
    </source>
</reference>
<dbReference type="OrthoDB" id="7842967at2"/>
<name>A0A4R3IWM2_9RHOB</name>
<protein>
    <submittedName>
        <fullName evidence="1">Dephospho-CoA kinase</fullName>
    </submittedName>
</protein>
<accession>A0A4R3IWM2</accession>
<evidence type="ECO:0000313" key="2">
    <source>
        <dbReference type="Proteomes" id="UP000295696"/>
    </source>
</evidence>
<dbReference type="RefSeq" id="WP_132248605.1">
    <property type="nucleotide sequence ID" value="NZ_SLZU01000028.1"/>
</dbReference>
<dbReference type="PANTHER" id="PTHR41930:SF1">
    <property type="entry name" value="DEPHOSPHO-COA KINASE"/>
    <property type="match status" value="1"/>
</dbReference>
<keyword evidence="1" id="KW-0808">Transferase</keyword>
<dbReference type="EMBL" id="SLZU01000028">
    <property type="protein sequence ID" value="TCS56533.1"/>
    <property type="molecule type" value="Genomic_DNA"/>
</dbReference>
<proteinExistence type="predicted"/>
<dbReference type="Gene3D" id="3.40.50.300">
    <property type="entry name" value="P-loop containing nucleotide triphosphate hydrolases"/>
    <property type="match status" value="1"/>
</dbReference>
<dbReference type="InterPro" id="IPR027417">
    <property type="entry name" value="P-loop_NTPase"/>
</dbReference>
<dbReference type="PANTHER" id="PTHR41930">
    <property type="entry name" value="UPF0200 PROTEIN MJ1399"/>
    <property type="match status" value="1"/>
</dbReference>